<sequence>MKQEKIAGGRYNSSVTLVPFAGINLIRFRGSRINGLSPCFHTGHSDKKNPPRERGEWL</sequence>
<dbReference type="Proteomes" id="UP001050241">
    <property type="component" value="Unassembled WGS sequence"/>
</dbReference>
<organism evidence="2 3">
    <name type="scientific">Enterobacter cloacae</name>
    <dbReference type="NCBI Taxonomy" id="550"/>
    <lineage>
        <taxon>Bacteria</taxon>
        <taxon>Pseudomonadati</taxon>
        <taxon>Pseudomonadota</taxon>
        <taxon>Gammaproteobacteria</taxon>
        <taxon>Enterobacterales</taxon>
        <taxon>Enterobacteriaceae</taxon>
        <taxon>Enterobacter</taxon>
        <taxon>Enterobacter cloacae complex</taxon>
    </lineage>
</organism>
<proteinExistence type="predicted"/>
<dbReference type="EMBL" id="BQFY01000064">
    <property type="protein sequence ID" value="GJJ85955.1"/>
    <property type="molecule type" value="Genomic_DNA"/>
</dbReference>
<protein>
    <submittedName>
        <fullName evidence="2">Uncharacterized protein</fullName>
    </submittedName>
</protein>
<gene>
    <name evidence="2" type="ORF">TUM16652_46550</name>
</gene>
<evidence type="ECO:0000313" key="3">
    <source>
        <dbReference type="Proteomes" id="UP001050241"/>
    </source>
</evidence>
<evidence type="ECO:0000313" key="2">
    <source>
        <dbReference type="EMBL" id="GJJ85955.1"/>
    </source>
</evidence>
<evidence type="ECO:0000256" key="1">
    <source>
        <dbReference type="SAM" id="MobiDB-lite"/>
    </source>
</evidence>
<dbReference type="AlphaFoldDB" id="A0ABD0BX54"/>
<feature type="region of interest" description="Disordered" evidence="1">
    <location>
        <begin position="39"/>
        <end position="58"/>
    </location>
</feature>
<accession>A0ABD0BX54</accession>
<feature type="compositionally biased region" description="Basic and acidic residues" evidence="1">
    <location>
        <begin position="43"/>
        <end position="58"/>
    </location>
</feature>
<name>A0ABD0BX54_ENTCL</name>
<reference evidence="2" key="1">
    <citation type="submission" date="2021-11" db="EMBL/GenBank/DDBJ databases">
        <title>WGS analysis for carbapenemase-producing Enterobacterales outbreak in a University Hospital, Japan.</title>
        <authorList>
            <person name="Tukada M."/>
            <person name="Miyazaki T."/>
            <person name="Aoki K."/>
            <person name="Yoshizawa S."/>
            <person name="Ishii Y."/>
            <person name="Tateda K."/>
        </authorList>
    </citation>
    <scope>NUCLEOTIDE SEQUENCE</scope>
    <source>
        <strain evidence="2">TUM16652</strain>
    </source>
</reference>
<comment type="caution">
    <text evidence="2">The sequence shown here is derived from an EMBL/GenBank/DDBJ whole genome shotgun (WGS) entry which is preliminary data.</text>
</comment>